<organism evidence="5 6">
    <name type="scientific">Oculimacula yallundae</name>
    <dbReference type="NCBI Taxonomy" id="86028"/>
    <lineage>
        <taxon>Eukaryota</taxon>
        <taxon>Fungi</taxon>
        <taxon>Dikarya</taxon>
        <taxon>Ascomycota</taxon>
        <taxon>Pezizomycotina</taxon>
        <taxon>Leotiomycetes</taxon>
        <taxon>Helotiales</taxon>
        <taxon>Ploettnerulaceae</taxon>
        <taxon>Oculimacula</taxon>
    </lineage>
</organism>
<keyword evidence="2" id="KW-0521">NADP</keyword>
<dbReference type="PANTHER" id="PTHR47706:SF7">
    <property type="entry name" value="CIPA-LIKE, PUTATIVE (AFU_ORTHOLOGUE AFUA_1G01630)-RELATED"/>
    <property type="match status" value="1"/>
</dbReference>
<accession>A0ABR4C7D6</accession>
<dbReference type="PANTHER" id="PTHR47706">
    <property type="entry name" value="NMRA-LIKE FAMILY PROTEIN"/>
    <property type="match status" value="1"/>
</dbReference>
<dbReference type="InterPro" id="IPR036291">
    <property type="entry name" value="NAD(P)-bd_dom_sf"/>
</dbReference>
<gene>
    <name evidence="5" type="ORF">VTL71DRAFT_3523</name>
</gene>
<dbReference type="InterPro" id="IPR016040">
    <property type="entry name" value="NAD(P)-bd_dom"/>
</dbReference>
<feature type="domain" description="NAD(P)-binding" evidence="4">
    <location>
        <begin position="20"/>
        <end position="115"/>
    </location>
</feature>
<dbReference type="SUPFAM" id="SSF51735">
    <property type="entry name" value="NAD(P)-binding Rossmann-fold domains"/>
    <property type="match status" value="1"/>
</dbReference>
<protein>
    <recommendedName>
        <fullName evidence="4">NAD(P)-binding domain-containing protein</fullName>
    </recommendedName>
</protein>
<sequence length="335" mass="37088">MSSTQSSGMQNKIRNIALVGGGGHFGFHILTSLLAKGEHKVTVLSRPESTSTFPSHPSLTVKHIDYTSSASLTEALLGQDVLIITMAVMAPPEQEESLIRAAAEAKVRYVMPNEWGHDFTHEGLVKDTPILGPKLRKTRKLIEDLGVSKWLAVTGGFWYEYSLAGTDWRYGFDFKEKKVTFFGDGTVKINTSTWEQYARAVTALLSLPISTENDGDVSATLSNFSNKHCFISSFLVSQKDVFASVLRVTGTTESDWTITHEDVMARWKRAMDLFQEGNMLGFGMAMYSRDFFDDGAGDFESRYGLSNKLLGLPKENFDACTVKAVERADKLAGTY</sequence>
<dbReference type="Gene3D" id="3.40.50.720">
    <property type="entry name" value="NAD(P)-binding Rossmann-like Domain"/>
    <property type="match status" value="1"/>
</dbReference>
<dbReference type="Proteomes" id="UP001595075">
    <property type="component" value="Unassembled WGS sequence"/>
</dbReference>
<evidence type="ECO:0000259" key="4">
    <source>
        <dbReference type="Pfam" id="PF13460"/>
    </source>
</evidence>
<proteinExistence type="inferred from homology"/>
<evidence type="ECO:0000313" key="6">
    <source>
        <dbReference type="Proteomes" id="UP001595075"/>
    </source>
</evidence>
<comment type="similarity">
    <text evidence="1">Belongs to the NmrA-type oxidoreductase family. Isoflavone reductase subfamily.</text>
</comment>
<dbReference type="Gene3D" id="3.90.25.10">
    <property type="entry name" value="UDP-galactose 4-epimerase, domain 1"/>
    <property type="match status" value="1"/>
</dbReference>
<evidence type="ECO:0000256" key="3">
    <source>
        <dbReference type="ARBA" id="ARBA00023002"/>
    </source>
</evidence>
<keyword evidence="3" id="KW-0560">Oxidoreductase</keyword>
<evidence type="ECO:0000256" key="1">
    <source>
        <dbReference type="ARBA" id="ARBA00005725"/>
    </source>
</evidence>
<dbReference type="InterPro" id="IPR051609">
    <property type="entry name" value="NmrA/Isoflavone_reductase-like"/>
</dbReference>
<reference evidence="5 6" key="1">
    <citation type="journal article" date="2024" name="Commun. Biol.">
        <title>Comparative genomic analysis of thermophilic fungi reveals convergent evolutionary adaptations and gene losses.</title>
        <authorList>
            <person name="Steindorff A.S."/>
            <person name="Aguilar-Pontes M.V."/>
            <person name="Robinson A.J."/>
            <person name="Andreopoulos B."/>
            <person name="LaButti K."/>
            <person name="Kuo A."/>
            <person name="Mondo S."/>
            <person name="Riley R."/>
            <person name="Otillar R."/>
            <person name="Haridas S."/>
            <person name="Lipzen A."/>
            <person name="Grimwood J."/>
            <person name="Schmutz J."/>
            <person name="Clum A."/>
            <person name="Reid I.D."/>
            <person name="Moisan M.C."/>
            <person name="Butler G."/>
            <person name="Nguyen T.T.M."/>
            <person name="Dewar K."/>
            <person name="Conant G."/>
            <person name="Drula E."/>
            <person name="Henrissat B."/>
            <person name="Hansel C."/>
            <person name="Singer S."/>
            <person name="Hutchinson M.I."/>
            <person name="de Vries R.P."/>
            <person name="Natvig D.O."/>
            <person name="Powell A.J."/>
            <person name="Tsang A."/>
            <person name="Grigoriev I.V."/>
        </authorList>
    </citation>
    <scope>NUCLEOTIDE SEQUENCE [LARGE SCALE GENOMIC DNA]</scope>
    <source>
        <strain evidence="5 6">CBS 494.80</strain>
    </source>
</reference>
<dbReference type="Pfam" id="PF13460">
    <property type="entry name" value="NAD_binding_10"/>
    <property type="match status" value="1"/>
</dbReference>
<evidence type="ECO:0000256" key="2">
    <source>
        <dbReference type="ARBA" id="ARBA00022857"/>
    </source>
</evidence>
<keyword evidence="6" id="KW-1185">Reference proteome</keyword>
<evidence type="ECO:0000313" key="5">
    <source>
        <dbReference type="EMBL" id="KAL2065853.1"/>
    </source>
</evidence>
<dbReference type="EMBL" id="JAZHXI010000012">
    <property type="protein sequence ID" value="KAL2065853.1"/>
    <property type="molecule type" value="Genomic_DNA"/>
</dbReference>
<name>A0ABR4C7D6_9HELO</name>
<comment type="caution">
    <text evidence="5">The sequence shown here is derived from an EMBL/GenBank/DDBJ whole genome shotgun (WGS) entry which is preliminary data.</text>
</comment>